<proteinExistence type="predicted"/>
<protein>
    <submittedName>
        <fullName evidence="1">DeoR/GlpR family transcriptional regulator of sugar metabolism</fullName>
    </submittedName>
</protein>
<organism evidence="1 2">
    <name type="scientific">Ensifer adhaerens</name>
    <name type="common">Sinorhizobium morelense</name>
    <dbReference type="NCBI Taxonomy" id="106592"/>
    <lineage>
        <taxon>Bacteria</taxon>
        <taxon>Pseudomonadati</taxon>
        <taxon>Pseudomonadota</taxon>
        <taxon>Alphaproteobacteria</taxon>
        <taxon>Hyphomicrobiales</taxon>
        <taxon>Rhizobiaceae</taxon>
        <taxon>Sinorhizobium/Ensifer group</taxon>
        <taxon>Ensifer</taxon>
    </lineage>
</organism>
<dbReference type="Proteomes" id="UP000823773">
    <property type="component" value="Unassembled WGS sequence"/>
</dbReference>
<evidence type="ECO:0000313" key="2">
    <source>
        <dbReference type="Proteomes" id="UP000823773"/>
    </source>
</evidence>
<accession>A0ACC5SY09</accession>
<dbReference type="EMBL" id="JAGGJR010000005">
    <property type="protein sequence ID" value="MBP1873715.1"/>
    <property type="molecule type" value="Genomic_DNA"/>
</dbReference>
<keyword evidence="2" id="KW-1185">Reference proteome</keyword>
<name>A0ACC5SY09_ENSAD</name>
<comment type="caution">
    <text evidence="1">The sequence shown here is derived from an EMBL/GenBank/DDBJ whole genome shotgun (WGS) entry which is preliminary data.</text>
</comment>
<sequence>MAYSYAIGSRRMAMKPEDRRQAIMDVLMEAGTASVEDLSLRFGVSKMTVHRDLDDLEQAGLLRKVHGGASIQSSPQFESDFRYREKIAAAEKNRIAEYAAGLIEPGQSILIDDSSTAGAIAACIRDIRPLTVITNNLGVISGLSGAPGINVIALGGQYSKKFNGFFGIVTEEALRSLRVDIAFLSSSAVAGTAAFHQDQEVVQAKRLMVKSAARKYLLVDHDKFGRSALHFLTGLDAFDAVLTGAEVADEHADALSEAGVRLVKVDTQKVSEKT</sequence>
<gene>
    <name evidence="1" type="ORF">J2Z19_003434</name>
</gene>
<evidence type="ECO:0000313" key="1">
    <source>
        <dbReference type="EMBL" id="MBP1873715.1"/>
    </source>
</evidence>
<reference evidence="1" key="1">
    <citation type="submission" date="2021-03" db="EMBL/GenBank/DDBJ databases">
        <title>Genomic Encyclopedia of Type Strains, Phase IV (KMG-IV): sequencing the most valuable type-strain genomes for metagenomic binning, comparative biology and taxonomic classification.</title>
        <authorList>
            <person name="Goeker M."/>
        </authorList>
    </citation>
    <scope>NUCLEOTIDE SEQUENCE</scope>
    <source>
        <strain evidence="1">DSM 18131</strain>
    </source>
</reference>